<dbReference type="SUPFAM" id="SSF56059">
    <property type="entry name" value="Glutathione synthetase ATP-binding domain-like"/>
    <property type="match status" value="2"/>
</dbReference>
<evidence type="ECO:0000313" key="2">
    <source>
        <dbReference type="EMBL" id="NHN31585.1"/>
    </source>
</evidence>
<reference evidence="2" key="1">
    <citation type="submission" date="2020-03" db="EMBL/GenBank/DDBJ databases">
        <title>Draft sequencing of Paenibacilllus sp. S3N08.</title>
        <authorList>
            <person name="Kim D.-U."/>
        </authorList>
    </citation>
    <scope>NUCLEOTIDE SEQUENCE</scope>
    <source>
        <strain evidence="2">S3N08</strain>
    </source>
</reference>
<protein>
    <submittedName>
        <fullName evidence="2">YheC/YheD family protein</fullName>
    </submittedName>
</protein>
<feature type="region of interest" description="Disordered" evidence="1">
    <location>
        <begin position="56"/>
        <end position="112"/>
    </location>
</feature>
<evidence type="ECO:0000313" key="3">
    <source>
        <dbReference type="Proteomes" id="UP001165962"/>
    </source>
</evidence>
<sequence>MLEQDGRFSAYLPRTVAMRSVGSIAGWLQAHSEVLLKPQAGSQGRGVLLVQRREPAGEAAGAQTQGWRASGRQRKERTAVADGAKPSKRQAEPAGAAMQGSRWLAGQKPGASPLRAATPAVFSVRGRDARNRRIARDFADEAALLLWLRRFTARRRYLQQQYLLLQTHTGDAYDVRALVQKDGSGRWALTGMAVRQGQDGSLTSNLHGGGTTQPACDFLEQQFGAAQAASIISELGRLSELIPEALEARHGRLVELGIDYGIDTAGKPWILEVNSKPGRSIFAHIEDNKMRIRAITNPIRYARYLLQQAKLPLYRIPTGSSL</sequence>
<gene>
    <name evidence="2" type="ORF">G9U52_17265</name>
</gene>
<dbReference type="Pfam" id="PF14398">
    <property type="entry name" value="ATPgrasp_YheCD"/>
    <property type="match status" value="2"/>
</dbReference>
<name>A0ABX0J866_9BACL</name>
<dbReference type="EMBL" id="JAAOIW010000005">
    <property type="protein sequence ID" value="NHN31585.1"/>
    <property type="molecule type" value="Genomic_DNA"/>
</dbReference>
<organism evidence="2 3">
    <name type="scientific">Paenibacillus agricola</name>
    <dbReference type="NCBI Taxonomy" id="2716264"/>
    <lineage>
        <taxon>Bacteria</taxon>
        <taxon>Bacillati</taxon>
        <taxon>Bacillota</taxon>
        <taxon>Bacilli</taxon>
        <taxon>Bacillales</taxon>
        <taxon>Paenibacillaceae</taxon>
        <taxon>Paenibacillus</taxon>
    </lineage>
</organism>
<evidence type="ECO:0000256" key="1">
    <source>
        <dbReference type="SAM" id="MobiDB-lite"/>
    </source>
</evidence>
<dbReference type="Gene3D" id="3.30.470.20">
    <property type="entry name" value="ATP-grasp fold, B domain"/>
    <property type="match status" value="1"/>
</dbReference>
<accession>A0ABX0J866</accession>
<dbReference type="Proteomes" id="UP001165962">
    <property type="component" value="Unassembled WGS sequence"/>
</dbReference>
<proteinExistence type="predicted"/>
<keyword evidence="3" id="KW-1185">Reference proteome</keyword>
<dbReference type="InterPro" id="IPR026838">
    <property type="entry name" value="YheC/D"/>
</dbReference>
<comment type="caution">
    <text evidence="2">The sequence shown here is derived from an EMBL/GenBank/DDBJ whole genome shotgun (WGS) entry which is preliminary data.</text>
</comment>